<dbReference type="AlphaFoldDB" id="A0AAN8JZV1"/>
<keyword evidence="7" id="KW-0297">G-protein coupled receptor</keyword>
<dbReference type="PROSITE" id="PS00237">
    <property type="entry name" value="G_PROTEIN_RECEP_F1_1"/>
    <property type="match status" value="1"/>
</dbReference>
<reference evidence="11 12" key="1">
    <citation type="submission" date="2024-01" db="EMBL/GenBank/DDBJ databases">
        <title>The genome of the rayed Mediterranean limpet Patella caerulea (Linnaeus, 1758).</title>
        <authorList>
            <person name="Anh-Thu Weber A."/>
            <person name="Halstead-Nussloch G."/>
        </authorList>
    </citation>
    <scope>NUCLEOTIDE SEQUENCE [LARGE SCALE GENOMIC DNA]</scope>
    <source>
        <strain evidence="11">AATW-2023a</strain>
        <tissue evidence="11">Whole specimen</tissue>
    </source>
</reference>
<feature type="compositionally biased region" description="Basic and acidic residues" evidence="8">
    <location>
        <begin position="241"/>
        <end position="253"/>
    </location>
</feature>
<feature type="compositionally biased region" description="Polar residues" evidence="8">
    <location>
        <begin position="611"/>
        <end position="626"/>
    </location>
</feature>
<dbReference type="PANTHER" id="PTHR24241">
    <property type="entry name" value="NEUROPEPTIDE RECEPTOR-RELATED G-PROTEIN COUPLED RECEPTOR"/>
    <property type="match status" value="1"/>
</dbReference>
<dbReference type="CDD" id="cd00637">
    <property type="entry name" value="7tm_classA_rhodopsin-like"/>
    <property type="match status" value="1"/>
</dbReference>
<feature type="compositionally biased region" description="Polar residues" evidence="8">
    <location>
        <begin position="398"/>
        <end position="407"/>
    </location>
</feature>
<proteinExistence type="inferred from homology"/>
<dbReference type="Gene3D" id="1.20.1070.10">
    <property type="entry name" value="Rhodopsin 7-helix transmembrane proteins"/>
    <property type="match status" value="2"/>
</dbReference>
<feature type="transmembrane region" description="Helical" evidence="9">
    <location>
        <begin position="173"/>
        <end position="197"/>
    </location>
</feature>
<keyword evidence="4 9" id="KW-1133">Transmembrane helix</keyword>
<evidence type="ECO:0000256" key="7">
    <source>
        <dbReference type="RuleBase" id="RU000688"/>
    </source>
</evidence>
<dbReference type="SUPFAM" id="SSF81321">
    <property type="entry name" value="Family A G protein-coupled receptor-like"/>
    <property type="match status" value="1"/>
</dbReference>
<evidence type="ECO:0000256" key="8">
    <source>
        <dbReference type="SAM" id="MobiDB-lite"/>
    </source>
</evidence>
<dbReference type="PRINTS" id="PR00237">
    <property type="entry name" value="GPCRRHODOPSN"/>
</dbReference>
<dbReference type="PROSITE" id="PS50262">
    <property type="entry name" value="G_PROTEIN_RECEP_F1_2"/>
    <property type="match status" value="1"/>
</dbReference>
<comment type="similarity">
    <text evidence="7">Belongs to the G-protein coupled receptor 1 family.</text>
</comment>
<evidence type="ECO:0000256" key="1">
    <source>
        <dbReference type="ARBA" id="ARBA00004651"/>
    </source>
</evidence>
<evidence type="ECO:0000256" key="4">
    <source>
        <dbReference type="ARBA" id="ARBA00022989"/>
    </source>
</evidence>
<protein>
    <recommendedName>
        <fullName evidence="10">G-protein coupled receptors family 1 profile domain-containing protein</fullName>
    </recommendedName>
</protein>
<evidence type="ECO:0000313" key="11">
    <source>
        <dbReference type="EMBL" id="KAK6183723.1"/>
    </source>
</evidence>
<evidence type="ECO:0000313" key="12">
    <source>
        <dbReference type="Proteomes" id="UP001347796"/>
    </source>
</evidence>
<evidence type="ECO:0000256" key="5">
    <source>
        <dbReference type="ARBA" id="ARBA00023136"/>
    </source>
</evidence>
<feature type="region of interest" description="Disordered" evidence="8">
    <location>
        <begin position="346"/>
        <end position="503"/>
    </location>
</feature>
<dbReference type="GO" id="GO:0005886">
    <property type="term" value="C:plasma membrane"/>
    <property type="evidence" value="ECO:0007669"/>
    <property type="project" value="UniProtKB-SubCell"/>
</dbReference>
<comment type="caution">
    <text evidence="11">The sequence shown here is derived from an EMBL/GenBank/DDBJ whole genome shotgun (WGS) entry which is preliminary data.</text>
</comment>
<feature type="domain" description="G-protein coupled receptors family 1 profile" evidence="10">
    <location>
        <begin position="28"/>
        <end position="218"/>
    </location>
</feature>
<feature type="region of interest" description="Disordered" evidence="8">
    <location>
        <begin position="610"/>
        <end position="631"/>
    </location>
</feature>
<dbReference type="GO" id="GO:0032870">
    <property type="term" value="P:cellular response to hormone stimulus"/>
    <property type="evidence" value="ECO:0007669"/>
    <property type="project" value="TreeGrafter"/>
</dbReference>
<evidence type="ECO:0000259" key="10">
    <source>
        <dbReference type="PROSITE" id="PS50262"/>
    </source>
</evidence>
<accession>A0AAN8JZV1</accession>
<feature type="transmembrane region" description="Helical" evidence="9">
    <location>
        <begin position="686"/>
        <end position="707"/>
    </location>
</feature>
<evidence type="ECO:0000256" key="3">
    <source>
        <dbReference type="ARBA" id="ARBA00022692"/>
    </source>
</evidence>
<feature type="compositionally biased region" description="Polar residues" evidence="8">
    <location>
        <begin position="277"/>
        <end position="291"/>
    </location>
</feature>
<evidence type="ECO:0000256" key="9">
    <source>
        <dbReference type="SAM" id="Phobius"/>
    </source>
</evidence>
<feature type="compositionally biased region" description="Basic and acidic residues" evidence="8">
    <location>
        <begin position="418"/>
        <end position="427"/>
    </location>
</feature>
<feature type="transmembrane region" description="Helical" evidence="9">
    <location>
        <begin position="48"/>
        <end position="68"/>
    </location>
</feature>
<feature type="transmembrane region" description="Helical" evidence="9">
    <location>
        <begin position="127"/>
        <end position="147"/>
    </location>
</feature>
<dbReference type="GO" id="GO:0004930">
    <property type="term" value="F:G protein-coupled receptor activity"/>
    <property type="evidence" value="ECO:0007669"/>
    <property type="project" value="UniProtKB-KW"/>
</dbReference>
<dbReference type="Proteomes" id="UP001347796">
    <property type="component" value="Unassembled WGS sequence"/>
</dbReference>
<feature type="transmembrane region" description="Helical" evidence="9">
    <location>
        <begin position="727"/>
        <end position="748"/>
    </location>
</feature>
<organism evidence="11 12">
    <name type="scientific">Patella caerulea</name>
    <name type="common">Rayed Mediterranean limpet</name>
    <dbReference type="NCBI Taxonomy" id="87958"/>
    <lineage>
        <taxon>Eukaryota</taxon>
        <taxon>Metazoa</taxon>
        <taxon>Spiralia</taxon>
        <taxon>Lophotrochozoa</taxon>
        <taxon>Mollusca</taxon>
        <taxon>Gastropoda</taxon>
        <taxon>Patellogastropoda</taxon>
        <taxon>Patelloidea</taxon>
        <taxon>Patellidae</taxon>
        <taxon>Patella</taxon>
    </lineage>
</organism>
<feature type="compositionally biased region" description="Polar residues" evidence="8">
    <location>
        <begin position="481"/>
        <end position="503"/>
    </location>
</feature>
<keyword evidence="7" id="KW-0807">Transducer</keyword>
<sequence>MASTVYTDVDQIPVFLFIVAMMCISLFGNGVTCFIYGYKLRQTVTRNFIFTLSMLDLMSSVICMPIEIYIVAEITTFKYSELCKFSRYITYVSHSATSLVLLAIALDRYYKVCRPLQPFFNVRTSRIYCSIAILFSFVLAWPSIVLYGTNSIPEINGTTCSISEDMATTSYPLIFYILYTSCFLFVALSMSIIYVRIIKQMRLLKQKQNLRRSRETIRQSPNNAEDGPNVGQDESTTTGDHITKRTNEKDGDIGGRQLRSVEGTRRLSRPMRLPTEDNITSDVSGPDNSLDSPPISEDSGTITDDQASGNMTDHSHCRQNNKSHPEDLPSYSDCDPIDFARRSLNSDCEPTHSKELPSNFECSASHSPKHPSYFAHTTKDSSERPPYFERSTSHSSERSAGQSGKLQSTSDSSNSESMESHSKDHPSNSECRVSHSSKHQPYSERRADHSVQLPSNSKNSSSNSEEPPPDSERSASHSARRPSNSELSASNSMEPWSDFVSTSDDPAQVVGTLVQAKTYGTGSGVGSPDDNEIPGTMRKINKGVRRLSDKILRRDSSKKANKKQKQSVRIGTIPIILVDQVDGEPEVESETTQKCEPMCAINHLFIHDDPSSTQVESETSGHGTLTDSEDERNIEASNTRFSFSRKNKIPKMDSLDVPQQQADSQKNNSRSTRFKSIYKPGKTTRMLLTVTILFFTSFLPFFIIVILRTRLGVEFFFTLNHAEFVAVGIFIRSYLVSNASNPIIYGFLNDNFRNQVKKLLKGKLRRTPTTSRFRPNSSRFIR</sequence>
<keyword evidence="5 9" id="KW-0472">Membrane</keyword>
<name>A0AAN8JZV1_PATCE</name>
<dbReference type="PANTHER" id="PTHR24241:SF76">
    <property type="entry name" value="NEUROPEPTIDE SIFAMIDE RECEPTOR"/>
    <property type="match status" value="1"/>
</dbReference>
<dbReference type="GO" id="GO:0042277">
    <property type="term" value="F:peptide binding"/>
    <property type="evidence" value="ECO:0007669"/>
    <property type="project" value="TreeGrafter"/>
</dbReference>
<dbReference type="InterPro" id="IPR017452">
    <property type="entry name" value="GPCR_Rhodpsn_7TM"/>
</dbReference>
<comment type="subcellular location">
    <subcellularLocation>
        <location evidence="1">Cell membrane</location>
        <topology evidence="1">Multi-pass membrane protein</topology>
    </subcellularLocation>
</comment>
<dbReference type="InterPro" id="IPR000276">
    <property type="entry name" value="GPCR_Rhodpsn"/>
</dbReference>
<evidence type="ECO:0000256" key="2">
    <source>
        <dbReference type="ARBA" id="ARBA00022475"/>
    </source>
</evidence>
<gene>
    <name evidence="11" type="ORF">SNE40_011148</name>
</gene>
<dbReference type="Pfam" id="PF00001">
    <property type="entry name" value="7tm_1"/>
    <property type="match status" value="1"/>
</dbReference>
<evidence type="ECO:0000256" key="6">
    <source>
        <dbReference type="ARBA" id="ARBA00023170"/>
    </source>
</evidence>
<dbReference type="EMBL" id="JAZGQO010000007">
    <property type="protein sequence ID" value="KAK6183723.1"/>
    <property type="molecule type" value="Genomic_DNA"/>
</dbReference>
<keyword evidence="12" id="KW-1185">Reference proteome</keyword>
<feature type="region of interest" description="Disordered" evidence="8">
    <location>
        <begin position="209"/>
        <end position="334"/>
    </location>
</feature>
<keyword evidence="6 7" id="KW-0675">Receptor</keyword>
<feature type="transmembrane region" description="Helical" evidence="9">
    <location>
        <begin position="88"/>
        <end position="106"/>
    </location>
</feature>
<feature type="compositionally biased region" description="Basic and acidic residues" evidence="8">
    <location>
        <begin position="377"/>
        <end position="397"/>
    </location>
</feature>
<keyword evidence="2" id="KW-1003">Cell membrane</keyword>
<feature type="transmembrane region" description="Helical" evidence="9">
    <location>
        <begin position="12"/>
        <end position="36"/>
    </location>
</feature>
<feature type="compositionally biased region" description="Low complexity" evidence="8">
    <location>
        <begin position="408"/>
        <end position="417"/>
    </location>
</feature>
<keyword evidence="3 7" id="KW-0812">Transmembrane</keyword>
<feature type="compositionally biased region" description="Low complexity" evidence="8">
    <location>
        <begin position="454"/>
        <end position="465"/>
    </location>
</feature>
<feature type="compositionally biased region" description="Polar residues" evidence="8">
    <location>
        <begin position="298"/>
        <end position="322"/>
    </location>
</feature>